<keyword evidence="2" id="KW-1185">Reference proteome</keyword>
<evidence type="ECO:0000313" key="1">
    <source>
        <dbReference type="EMBL" id="TFK28318.1"/>
    </source>
</evidence>
<reference evidence="1 2" key="1">
    <citation type="journal article" date="2019" name="Nat. Ecol. Evol.">
        <title>Megaphylogeny resolves global patterns of mushroom evolution.</title>
        <authorList>
            <person name="Varga T."/>
            <person name="Krizsan K."/>
            <person name="Foldi C."/>
            <person name="Dima B."/>
            <person name="Sanchez-Garcia M."/>
            <person name="Sanchez-Ramirez S."/>
            <person name="Szollosi G.J."/>
            <person name="Szarkandi J.G."/>
            <person name="Papp V."/>
            <person name="Albert L."/>
            <person name="Andreopoulos W."/>
            <person name="Angelini C."/>
            <person name="Antonin V."/>
            <person name="Barry K.W."/>
            <person name="Bougher N.L."/>
            <person name="Buchanan P."/>
            <person name="Buyck B."/>
            <person name="Bense V."/>
            <person name="Catcheside P."/>
            <person name="Chovatia M."/>
            <person name="Cooper J."/>
            <person name="Damon W."/>
            <person name="Desjardin D."/>
            <person name="Finy P."/>
            <person name="Geml J."/>
            <person name="Haridas S."/>
            <person name="Hughes K."/>
            <person name="Justo A."/>
            <person name="Karasinski D."/>
            <person name="Kautmanova I."/>
            <person name="Kiss B."/>
            <person name="Kocsube S."/>
            <person name="Kotiranta H."/>
            <person name="LaButti K.M."/>
            <person name="Lechner B.E."/>
            <person name="Liimatainen K."/>
            <person name="Lipzen A."/>
            <person name="Lukacs Z."/>
            <person name="Mihaltcheva S."/>
            <person name="Morgado L.N."/>
            <person name="Niskanen T."/>
            <person name="Noordeloos M.E."/>
            <person name="Ohm R.A."/>
            <person name="Ortiz-Santana B."/>
            <person name="Ovrebo C."/>
            <person name="Racz N."/>
            <person name="Riley R."/>
            <person name="Savchenko A."/>
            <person name="Shiryaev A."/>
            <person name="Soop K."/>
            <person name="Spirin V."/>
            <person name="Szebenyi C."/>
            <person name="Tomsovsky M."/>
            <person name="Tulloss R.E."/>
            <person name="Uehling J."/>
            <person name="Grigoriev I.V."/>
            <person name="Vagvolgyi C."/>
            <person name="Papp T."/>
            <person name="Martin F.M."/>
            <person name="Miettinen O."/>
            <person name="Hibbett D.S."/>
            <person name="Nagy L.G."/>
        </authorList>
    </citation>
    <scope>NUCLEOTIDE SEQUENCE [LARGE SCALE GENOMIC DNA]</scope>
    <source>
        <strain evidence="1 2">CBS 121175</strain>
    </source>
</reference>
<dbReference type="InterPro" id="IPR012337">
    <property type="entry name" value="RNaseH-like_sf"/>
</dbReference>
<dbReference type="EMBL" id="ML210157">
    <property type="protein sequence ID" value="TFK28318.1"/>
    <property type="molecule type" value="Genomic_DNA"/>
</dbReference>
<dbReference type="Proteomes" id="UP000307440">
    <property type="component" value="Unassembled WGS sequence"/>
</dbReference>
<organism evidence="1 2">
    <name type="scientific">Coprinopsis marcescibilis</name>
    <name type="common">Agaric fungus</name>
    <name type="synonym">Psathyrella marcescibilis</name>
    <dbReference type="NCBI Taxonomy" id="230819"/>
    <lineage>
        <taxon>Eukaryota</taxon>
        <taxon>Fungi</taxon>
        <taxon>Dikarya</taxon>
        <taxon>Basidiomycota</taxon>
        <taxon>Agaricomycotina</taxon>
        <taxon>Agaricomycetes</taxon>
        <taxon>Agaricomycetidae</taxon>
        <taxon>Agaricales</taxon>
        <taxon>Agaricineae</taxon>
        <taxon>Psathyrellaceae</taxon>
        <taxon>Coprinopsis</taxon>
    </lineage>
</organism>
<dbReference type="AlphaFoldDB" id="A0A5C3L6G3"/>
<gene>
    <name evidence="1" type="ORF">FA15DRAFT_584611</name>
</gene>
<sequence length="60" mass="6900">KIFSLCMDNTSNCDKLAEKLGELLPSFDGMNSRVRCFAHVLNLIAKVCAYYFLTQYEIFN</sequence>
<feature type="non-terminal residue" evidence="1">
    <location>
        <position position="1"/>
    </location>
</feature>
<name>A0A5C3L6G3_COPMA</name>
<evidence type="ECO:0008006" key="3">
    <source>
        <dbReference type="Google" id="ProtNLM"/>
    </source>
</evidence>
<evidence type="ECO:0000313" key="2">
    <source>
        <dbReference type="Proteomes" id="UP000307440"/>
    </source>
</evidence>
<dbReference type="OrthoDB" id="2748837at2759"/>
<proteinExistence type="predicted"/>
<protein>
    <recommendedName>
        <fullName evidence="3">hAT-like transposase RNase-H fold domain-containing protein</fullName>
    </recommendedName>
</protein>
<dbReference type="SUPFAM" id="SSF53098">
    <property type="entry name" value="Ribonuclease H-like"/>
    <property type="match status" value="1"/>
</dbReference>
<accession>A0A5C3L6G3</accession>